<dbReference type="AlphaFoldDB" id="A0AAV6GDP9"/>
<organism evidence="1 2">
    <name type="scientific">Alosa alosa</name>
    <name type="common">allis shad</name>
    <dbReference type="NCBI Taxonomy" id="278164"/>
    <lineage>
        <taxon>Eukaryota</taxon>
        <taxon>Metazoa</taxon>
        <taxon>Chordata</taxon>
        <taxon>Craniata</taxon>
        <taxon>Vertebrata</taxon>
        <taxon>Euteleostomi</taxon>
        <taxon>Actinopterygii</taxon>
        <taxon>Neopterygii</taxon>
        <taxon>Teleostei</taxon>
        <taxon>Clupei</taxon>
        <taxon>Clupeiformes</taxon>
        <taxon>Clupeoidei</taxon>
        <taxon>Clupeidae</taxon>
        <taxon>Alosa</taxon>
    </lineage>
</organism>
<name>A0AAV6GDP9_9TELE</name>
<dbReference type="EMBL" id="JADWDJ010000013">
    <property type="protein sequence ID" value="KAG5271655.1"/>
    <property type="molecule type" value="Genomic_DNA"/>
</dbReference>
<reference evidence="1" key="1">
    <citation type="submission" date="2020-10" db="EMBL/GenBank/DDBJ databases">
        <title>Chromosome-scale genome assembly of the Allis shad, Alosa alosa.</title>
        <authorList>
            <person name="Margot Z."/>
            <person name="Christophe K."/>
            <person name="Cabau C."/>
            <person name="Louis A."/>
            <person name="Berthelot C."/>
            <person name="Parey E."/>
            <person name="Roest Crollius H."/>
            <person name="Montfort J."/>
            <person name="Robinson-Rechavi M."/>
            <person name="Bucao C."/>
            <person name="Bouchez O."/>
            <person name="Gislard M."/>
            <person name="Lluch J."/>
            <person name="Milhes M."/>
            <person name="Lampietro C."/>
            <person name="Lopez Roques C."/>
            <person name="Donnadieu C."/>
            <person name="Braasch I."/>
            <person name="Desvignes T."/>
            <person name="Postlethwait J."/>
            <person name="Bobe J."/>
            <person name="Guiguen Y."/>
        </authorList>
    </citation>
    <scope>NUCLEOTIDE SEQUENCE</scope>
    <source>
        <strain evidence="1">M-15738</strain>
        <tissue evidence="1">Blood</tissue>
    </source>
</reference>
<dbReference type="GO" id="GO:0032979">
    <property type="term" value="P:protein insertion into mitochondrial inner membrane from matrix"/>
    <property type="evidence" value="ECO:0007669"/>
    <property type="project" value="TreeGrafter"/>
</dbReference>
<protein>
    <submittedName>
        <fullName evidence="1">Uncharacterized protein</fullName>
    </submittedName>
</protein>
<sequence length="274" mass="31721">MQRIAYFATCHELGGIMGCKPWACPWKRNPPANQTPFSSWAFLQPCSSRPLEGTEFSNCTLHNLRRQNTLFVCQRFRQYSSDSDNEPKKSRRPAISVVGIPDPISWIRNKIIMVFIELYFDINISSVEFDTGVKQAVVHVSTMVSNGKFEDLRGVLSDEAVERVKTKYNVLSDVQRRNIAICSDDIVFLLPEDVSVIFDNRGRKYCYVLMRLWHLSDADIPEDPESTRIFRVEDSGEDPSKKIVTAVYEFHQELTRGVEPDWTVTHIWHWKQLE</sequence>
<comment type="caution">
    <text evidence="1">The sequence shown here is derived from an EMBL/GenBank/DDBJ whole genome shotgun (WGS) entry which is preliminary data.</text>
</comment>
<dbReference type="PANTHER" id="PTHR13333">
    <property type="entry name" value="M-AAA PROTEASE-INTERACTING PROTEIN 1, MITOCHONDRIAL"/>
    <property type="match status" value="1"/>
</dbReference>
<evidence type="ECO:0000313" key="2">
    <source>
        <dbReference type="Proteomes" id="UP000823561"/>
    </source>
</evidence>
<keyword evidence="2" id="KW-1185">Reference proteome</keyword>
<gene>
    <name evidence="1" type="ORF">AALO_G00182500</name>
</gene>
<proteinExistence type="predicted"/>
<dbReference type="GO" id="GO:0043022">
    <property type="term" value="F:ribosome binding"/>
    <property type="evidence" value="ECO:0007669"/>
    <property type="project" value="TreeGrafter"/>
</dbReference>
<accession>A0AAV6GDP9</accession>
<evidence type="ECO:0000313" key="1">
    <source>
        <dbReference type="EMBL" id="KAG5271655.1"/>
    </source>
</evidence>
<dbReference type="GO" id="GO:0005743">
    <property type="term" value="C:mitochondrial inner membrane"/>
    <property type="evidence" value="ECO:0007669"/>
    <property type="project" value="TreeGrafter"/>
</dbReference>
<dbReference type="PANTHER" id="PTHR13333:SF7">
    <property type="entry name" value="M-AAA PROTEASE-INTERACTING PROTEIN 1, MITOCHONDRIAL"/>
    <property type="match status" value="1"/>
</dbReference>
<dbReference type="Proteomes" id="UP000823561">
    <property type="component" value="Chromosome 13"/>
</dbReference>